<evidence type="ECO:0000313" key="3">
    <source>
        <dbReference type="Proteomes" id="UP001152607"/>
    </source>
</evidence>
<gene>
    <name evidence="2" type="ORF">PDIGIT_LOCUS5995</name>
</gene>
<keyword evidence="3" id="KW-1185">Reference proteome</keyword>
<name>A0A9W4XU54_9PLEO</name>
<feature type="region of interest" description="Disordered" evidence="1">
    <location>
        <begin position="1"/>
        <end position="23"/>
    </location>
</feature>
<dbReference type="Proteomes" id="UP001152607">
    <property type="component" value="Unassembled WGS sequence"/>
</dbReference>
<dbReference type="EMBL" id="CAOQHR010000004">
    <property type="protein sequence ID" value="CAI6332962.1"/>
    <property type="molecule type" value="Genomic_DNA"/>
</dbReference>
<proteinExistence type="predicted"/>
<feature type="compositionally biased region" description="Polar residues" evidence="1">
    <location>
        <begin position="1"/>
        <end position="20"/>
    </location>
</feature>
<sequence length="49" mass="5644">MDIHNLSNPRRGNQLPTFKSHSLHVPRCKRNVYPTNPFPIHPNTSTPLL</sequence>
<accession>A0A9W4XU54</accession>
<evidence type="ECO:0000313" key="2">
    <source>
        <dbReference type="EMBL" id="CAI6332962.1"/>
    </source>
</evidence>
<organism evidence="2 3">
    <name type="scientific">Periconia digitata</name>
    <dbReference type="NCBI Taxonomy" id="1303443"/>
    <lineage>
        <taxon>Eukaryota</taxon>
        <taxon>Fungi</taxon>
        <taxon>Dikarya</taxon>
        <taxon>Ascomycota</taxon>
        <taxon>Pezizomycotina</taxon>
        <taxon>Dothideomycetes</taxon>
        <taxon>Pleosporomycetidae</taxon>
        <taxon>Pleosporales</taxon>
        <taxon>Massarineae</taxon>
        <taxon>Periconiaceae</taxon>
        <taxon>Periconia</taxon>
    </lineage>
</organism>
<evidence type="ECO:0000256" key="1">
    <source>
        <dbReference type="SAM" id="MobiDB-lite"/>
    </source>
</evidence>
<dbReference type="AlphaFoldDB" id="A0A9W4XU54"/>
<reference evidence="2" key="1">
    <citation type="submission" date="2023-01" db="EMBL/GenBank/DDBJ databases">
        <authorList>
            <person name="Van Ghelder C."/>
            <person name="Rancurel C."/>
        </authorList>
    </citation>
    <scope>NUCLEOTIDE SEQUENCE</scope>
    <source>
        <strain evidence="2">CNCM I-4278</strain>
    </source>
</reference>
<comment type="caution">
    <text evidence="2">The sequence shown here is derived from an EMBL/GenBank/DDBJ whole genome shotgun (WGS) entry which is preliminary data.</text>
</comment>
<protein>
    <submittedName>
        <fullName evidence="2">Uncharacterized protein</fullName>
    </submittedName>
</protein>